<keyword evidence="4" id="KW-1185">Reference proteome</keyword>
<evidence type="ECO:0000313" key="4">
    <source>
        <dbReference type="Proteomes" id="UP001610335"/>
    </source>
</evidence>
<sequence>MYLDFFDRLKLLPAILAVCLASLPGTTCRPTARAQEPSTDPFYKPPAGFELEPPGAILRQRQVASSFLGLIADPVEAYQLVYRTTAIDGSSIAAVTTVFKPFHPMTDRFISFQTAYDSSSVTCEPSYQYQLGVVQTDLISPMEMFFIQRHILQGYVVASPDHEGPDAALDPGRLAGMVVLDGMRAVVNFQDTIGLSTRPPAIVGMGYSGGAIATGWAASLHSAYAPELNIKGWAQGGTPSNLTVGFTPAAIDGLCKPGAYGAQLQPVIDSIITEQGRCLLDFANSHCFLADLLNFANQSIFSTDVQTLGHGILQQPTIHSILAENILGANKQETPIAPVLIYHGTQNEVIPYSNATALVKSWWNNKASVTFIAYANHGHTSTPFLSLPDVGRFIESAFAGTVQTGCSSTMITSSLLDPDASSSELELAAAAVVNALRVASERDEDMTKRISVRRRTVINA</sequence>
<dbReference type="Gene3D" id="3.40.50.1820">
    <property type="entry name" value="alpha/beta hydrolase"/>
    <property type="match status" value="1"/>
</dbReference>
<dbReference type="Proteomes" id="UP001610335">
    <property type="component" value="Unassembled WGS sequence"/>
</dbReference>
<dbReference type="SUPFAM" id="SSF53474">
    <property type="entry name" value="alpha/beta-Hydrolases"/>
    <property type="match status" value="1"/>
</dbReference>
<reference evidence="3 4" key="1">
    <citation type="submission" date="2024-07" db="EMBL/GenBank/DDBJ databases">
        <title>Section-level genome sequencing and comparative genomics of Aspergillus sections Usti and Cavernicolus.</title>
        <authorList>
            <consortium name="Lawrence Berkeley National Laboratory"/>
            <person name="Nybo J.L."/>
            <person name="Vesth T.C."/>
            <person name="Theobald S."/>
            <person name="Frisvad J.C."/>
            <person name="Larsen T.O."/>
            <person name="Kjaerboelling I."/>
            <person name="Rothschild-Mancinelli K."/>
            <person name="Lyhne E.K."/>
            <person name="Kogle M.E."/>
            <person name="Barry K."/>
            <person name="Clum A."/>
            <person name="Na H."/>
            <person name="Ledsgaard L."/>
            <person name="Lin J."/>
            <person name="Lipzen A."/>
            <person name="Kuo A."/>
            <person name="Riley R."/>
            <person name="Mondo S."/>
            <person name="LaButti K."/>
            <person name="Haridas S."/>
            <person name="Pangalinan J."/>
            <person name="Salamov A.A."/>
            <person name="Simmons B.A."/>
            <person name="Magnuson J.K."/>
            <person name="Chen J."/>
            <person name="Drula E."/>
            <person name="Henrissat B."/>
            <person name="Wiebenga A."/>
            <person name="Lubbers R.J."/>
            <person name="Gomes A.C."/>
            <person name="Makela M.R."/>
            <person name="Stajich J."/>
            <person name="Grigoriev I.V."/>
            <person name="Mortensen U.H."/>
            <person name="De vries R.P."/>
            <person name="Baker S.E."/>
            <person name="Andersen M.R."/>
        </authorList>
    </citation>
    <scope>NUCLEOTIDE SEQUENCE [LARGE SCALE GENOMIC DNA]</scope>
    <source>
        <strain evidence="3 4">CBS 600.67</strain>
    </source>
</reference>
<feature type="signal peptide" evidence="2">
    <location>
        <begin position="1"/>
        <end position="28"/>
    </location>
</feature>
<dbReference type="Pfam" id="PF03583">
    <property type="entry name" value="LIP"/>
    <property type="match status" value="1"/>
</dbReference>
<evidence type="ECO:0000256" key="2">
    <source>
        <dbReference type="PIRNR" id="PIRNR029171"/>
    </source>
</evidence>
<dbReference type="EMBL" id="JBFXLS010000044">
    <property type="protein sequence ID" value="KAL2824389.1"/>
    <property type="molecule type" value="Genomic_DNA"/>
</dbReference>
<comment type="similarity">
    <text evidence="2">Belongs to the AB hydrolase superfamily. Lipase family.</text>
</comment>
<proteinExistence type="inferred from homology"/>
<dbReference type="InterPro" id="IPR029058">
    <property type="entry name" value="AB_hydrolase_fold"/>
</dbReference>
<feature type="chain" id="PRO_5045016363" evidence="2">
    <location>
        <begin position="29"/>
        <end position="460"/>
    </location>
</feature>
<keyword evidence="1" id="KW-0378">Hydrolase</keyword>
<organism evidence="3 4">
    <name type="scientific">Aspergillus cavernicola</name>
    <dbReference type="NCBI Taxonomy" id="176166"/>
    <lineage>
        <taxon>Eukaryota</taxon>
        <taxon>Fungi</taxon>
        <taxon>Dikarya</taxon>
        <taxon>Ascomycota</taxon>
        <taxon>Pezizomycotina</taxon>
        <taxon>Eurotiomycetes</taxon>
        <taxon>Eurotiomycetidae</taxon>
        <taxon>Eurotiales</taxon>
        <taxon>Aspergillaceae</taxon>
        <taxon>Aspergillus</taxon>
        <taxon>Aspergillus subgen. Nidulantes</taxon>
    </lineage>
</organism>
<comment type="caution">
    <text evidence="3">The sequence shown here is derived from an EMBL/GenBank/DDBJ whole genome shotgun (WGS) entry which is preliminary data.</text>
</comment>
<name>A0ABR4I9I4_9EURO</name>
<keyword evidence="2" id="KW-0732">Signal</keyword>
<dbReference type="PIRSF" id="PIRSF029171">
    <property type="entry name" value="Esterase_LipA"/>
    <property type="match status" value="1"/>
</dbReference>
<evidence type="ECO:0000313" key="3">
    <source>
        <dbReference type="EMBL" id="KAL2824389.1"/>
    </source>
</evidence>
<gene>
    <name evidence="3" type="ORF">BDW59DRAFT_162496</name>
</gene>
<accession>A0ABR4I9I4</accession>
<evidence type="ECO:0000256" key="1">
    <source>
        <dbReference type="ARBA" id="ARBA00022801"/>
    </source>
</evidence>
<dbReference type="PANTHER" id="PTHR34853">
    <property type="match status" value="1"/>
</dbReference>
<protein>
    <submittedName>
        <fullName evidence="3">Secretory lipase-domain-containing protein</fullName>
    </submittedName>
</protein>
<dbReference type="Gene3D" id="1.10.260.130">
    <property type="match status" value="1"/>
</dbReference>
<dbReference type="InterPro" id="IPR005152">
    <property type="entry name" value="Lipase_secreted"/>
</dbReference>
<dbReference type="PANTHER" id="PTHR34853:SF5">
    <property type="entry name" value="LIP-DOMAIN-CONTAINING PROTEIN-RELATED"/>
    <property type="match status" value="1"/>
</dbReference>